<dbReference type="Gramene" id="A05p13840.2_BraZ1">
    <property type="protein sequence ID" value="A05p13840.2_BraZ1.CDS.1"/>
    <property type="gene ID" value="A05g13840.2_BraZ1"/>
</dbReference>
<dbReference type="PANTHER" id="PTHR31111">
    <property type="entry name" value="BNAA05G37150D PROTEIN-RELATED"/>
    <property type="match status" value="1"/>
</dbReference>
<dbReference type="InterPro" id="IPR036047">
    <property type="entry name" value="F-box-like_dom_sf"/>
</dbReference>
<proteinExistence type="predicted"/>
<feature type="domain" description="F-box" evidence="1">
    <location>
        <begin position="1"/>
        <end position="46"/>
    </location>
</feature>
<dbReference type="PANTHER" id="PTHR31111:SF58">
    <property type="entry name" value="F-BOX DOMAIN-CONTAINING PROTEIN"/>
    <property type="match status" value="1"/>
</dbReference>
<dbReference type="PROSITE" id="PS50181">
    <property type="entry name" value="FBOX"/>
    <property type="match status" value="1"/>
</dbReference>
<dbReference type="EMBL" id="LS974621">
    <property type="protein sequence ID" value="CAG7874863.1"/>
    <property type="molecule type" value="Genomic_DNA"/>
</dbReference>
<dbReference type="Pfam" id="PF00646">
    <property type="entry name" value="F-box"/>
    <property type="match status" value="1"/>
</dbReference>
<evidence type="ECO:0000313" key="2">
    <source>
        <dbReference type="EMBL" id="CAG7874863.1"/>
    </source>
</evidence>
<sequence length="369" mass="41764">ETIPTDLIIDILSKLPMKSLARCRCVSKLWASIVDLPCTTELFTTRASAHPQLLFVYRQKYKLVFLSLPQPQNLDKNSPPVAVKHLSCIPFRGSSCYVSGHVQGLVSLRVIHKRMSLQIICNPSTGQALTLPKIKSRSFIFRVRSILGYDPIDNQFKVLSLSGYSKITPLDQQHQVLTLGTQELKWRTIKCSTPQHSFKHGICINGVLYCPVRAPGRNHMIGCFHVRSEKFTFIKVKTTFIKAVFHGTLINYNGKLGSLVSGGSRFADGASRSFQLLVIGDFEKQEWSTHNYVLPRLWKNLVGRAVLRLVGFVGTNEIVFSHPSQVIYYNIEKRTILKVAIQGTEAPQYNFVITFLNHMEDLKFTHAFK</sequence>
<dbReference type="Pfam" id="PF08268">
    <property type="entry name" value="FBA_3"/>
    <property type="match status" value="1"/>
</dbReference>
<dbReference type="NCBIfam" id="TIGR01640">
    <property type="entry name" value="F_box_assoc_1"/>
    <property type="match status" value="1"/>
</dbReference>
<dbReference type="InterPro" id="IPR013187">
    <property type="entry name" value="F-box-assoc_dom_typ3"/>
</dbReference>
<dbReference type="InterPro" id="IPR001810">
    <property type="entry name" value="F-box_dom"/>
</dbReference>
<gene>
    <name evidence="3" type="ORF">BRAA05T20288Z</name>
    <name evidence="2" type="ORF">BRAPAZ1V2_A05P13840.2</name>
</gene>
<protein>
    <recommendedName>
        <fullName evidence="1">F-box domain-containing protein</fullName>
    </recommendedName>
</protein>
<name>A0A3P5Z3U0_BRACM</name>
<dbReference type="Gene3D" id="1.20.1280.50">
    <property type="match status" value="1"/>
</dbReference>
<organism evidence="3">
    <name type="scientific">Brassica campestris</name>
    <name type="common">Field mustard</name>
    <dbReference type="NCBI Taxonomy" id="3711"/>
    <lineage>
        <taxon>Eukaryota</taxon>
        <taxon>Viridiplantae</taxon>
        <taxon>Streptophyta</taxon>
        <taxon>Embryophyta</taxon>
        <taxon>Tracheophyta</taxon>
        <taxon>Spermatophyta</taxon>
        <taxon>Magnoliopsida</taxon>
        <taxon>eudicotyledons</taxon>
        <taxon>Gunneridae</taxon>
        <taxon>Pentapetalae</taxon>
        <taxon>rosids</taxon>
        <taxon>malvids</taxon>
        <taxon>Brassicales</taxon>
        <taxon>Brassicaceae</taxon>
        <taxon>Brassiceae</taxon>
        <taxon>Brassica</taxon>
    </lineage>
</organism>
<dbReference type="SMART" id="SM00256">
    <property type="entry name" value="FBOX"/>
    <property type="match status" value="1"/>
</dbReference>
<reference evidence="3" key="1">
    <citation type="submission" date="2018-11" db="EMBL/GenBank/DDBJ databases">
        <authorList>
            <consortium name="Genoscope - CEA"/>
            <person name="William W."/>
        </authorList>
    </citation>
    <scope>NUCLEOTIDE SEQUENCE</scope>
</reference>
<dbReference type="SUPFAM" id="SSF81383">
    <property type="entry name" value="F-box domain"/>
    <property type="match status" value="1"/>
</dbReference>
<evidence type="ECO:0000313" key="3">
    <source>
        <dbReference type="EMBL" id="VDC70574.1"/>
    </source>
</evidence>
<feature type="non-terminal residue" evidence="3">
    <location>
        <position position="1"/>
    </location>
</feature>
<evidence type="ECO:0000259" key="1">
    <source>
        <dbReference type="PROSITE" id="PS50181"/>
    </source>
</evidence>
<accession>A0A3P5Z3U0</accession>
<dbReference type="AlphaFoldDB" id="A0A3P5Z3U0"/>
<dbReference type="InterPro" id="IPR017451">
    <property type="entry name" value="F-box-assoc_interact_dom"/>
</dbReference>
<dbReference type="EMBL" id="LR031570">
    <property type="protein sequence ID" value="VDC70574.1"/>
    <property type="molecule type" value="Genomic_DNA"/>
</dbReference>
<dbReference type="Proteomes" id="UP000694005">
    <property type="component" value="Chromosome A05"/>
</dbReference>